<evidence type="ECO:0000256" key="3">
    <source>
        <dbReference type="ARBA" id="ARBA00022825"/>
    </source>
</evidence>
<evidence type="ECO:0000256" key="1">
    <source>
        <dbReference type="ARBA" id="ARBA00022670"/>
    </source>
</evidence>
<dbReference type="Pfam" id="PF00082">
    <property type="entry name" value="Peptidase_S8"/>
    <property type="match status" value="1"/>
</dbReference>
<dbReference type="Gene3D" id="3.40.50.200">
    <property type="entry name" value="Peptidase S8/S53 domain"/>
    <property type="match status" value="1"/>
</dbReference>
<evidence type="ECO:0000256" key="5">
    <source>
        <dbReference type="SAM" id="MobiDB-lite"/>
    </source>
</evidence>
<protein>
    <submittedName>
        <fullName evidence="7">Peptidase S8/S53 domain-containing protein</fullName>
    </submittedName>
</protein>
<keyword evidence="2 4" id="KW-0378">Hydrolase</keyword>
<evidence type="ECO:0000256" key="4">
    <source>
        <dbReference type="PROSITE-ProRule" id="PRU01240"/>
    </source>
</evidence>
<dbReference type="AlphaFoldDB" id="A0AA40EFA4"/>
<feature type="domain" description="Peptidase S8/S53" evidence="6">
    <location>
        <begin position="301"/>
        <end position="578"/>
    </location>
</feature>
<evidence type="ECO:0000313" key="8">
    <source>
        <dbReference type="Proteomes" id="UP001172159"/>
    </source>
</evidence>
<dbReference type="InterPro" id="IPR000209">
    <property type="entry name" value="Peptidase_S8/S53_dom"/>
</dbReference>
<organism evidence="7 8">
    <name type="scientific">Apiosordaria backusii</name>
    <dbReference type="NCBI Taxonomy" id="314023"/>
    <lineage>
        <taxon>Eukaryota</taxon>
        <taxon>Fungi</taxon>
        <taxon>Dikarya</taxon>
        <taxon>Ascomycota</taxon>
        <taxon>Pezizomycotina</taxon>
        <taxon>Sordariomycetes</taxon>
        <taxon>Sordariomycetidae</taxon>
        <taxon>Sordariales</taxon>
        <taxon>Lasiosphaeriaceae</taxon>
        <taxon>Apiosordaria</taxon>
    </lineage>
</organism>
<accession>A0AA40EFA4</accession>
<feature type="compositionally biased region" description="Polar residues" evidence="5">
    <location>
        <begin position="138"/>
        <end position="152"/>
    </location>
</feature>
<dbReference type="PROSITE" id="PS51892">
    <property type="entry name" value="SUBTILASE"/>
    <property type="match status" value="1"/>
</dbReference>
<dbReference type="EMBL" id="JAUKTV010000006">
    <property type="protein sequence ID" value="KAK0736252.1"/>
    <property type="molecule type" value="Genomic_DNA"/>
</dbReference>
<feature type="active site" description="Charge relay system" evidence="4">
    <location>
        <position position="361"/>
    </location>
</feature>
<name>A0AA40EFA4_9PEZI</name>
<dbReference type="GO" id="GO:0006508">
    <property type="term" value="P:proteolysis"/>
    <property type="evidence" value="ECO:0007669"/>
    <property type="project" value="UniProtKB-KW"/>
</dbReference>
<dbReference type="Proteomes" id="UP001172159">
    <property type="component" value="Unassembled WGS sequence"/>
</dbReference>
<proteinExistence type="inferred from homology"/>
<reference evidence="7" key="1">
    <citation type="submission" date="2023-06" db="EMBL/GenBank/DDBJ databases">
        <title>Genome-scale phylogeny and comparative genomics of the fungal order Sordariales.</title>
        <authorList>
            <consortium name="Lawrence Berkeley National Laboratory"/>
            <person name="Hensen N."/>
            <person name="Bonometti L."/>
            <person name="Westerberg I."/>
            <person name="Brannstrom I.O."/>
            <person name="Guillou S."/>
            <person name="Cros-Aarteil S."/>
            <person name="Calhoun S."/>
            <person name="Haridas S."/>
            <person name="Kuo A."/>
            <person name="Mondo S."/>
            <person name="Pangilinan J."/>
            <person name="Riley R."/>
            <person name="Labutti K."/>
            <person name="Andreopoulos B."/>
            <person name="Lipzen A."/>
            <person name="Chen C."/>
            <person name="Yanf M."/>
            <person name="Daum C."/>
            <person name="Ng V."/>
            <person name="Clum A."/>
            <person name="Steindorff A."/>
            <person name="Ohm R."/>
            <person name="Martin F."/>
            <person name="Silar P."/>
            <person name="Natvig D."/>
            <person name="Lalanne C."/>
            <person name="Gautier V."/>
            <person name="Ament-Velasquez S.L."/>
            <person name="Kruys A."/>
            <person name="Hutchinson M.I."/>
            <person name="Powell A.J."/>
            <person name="Barry K."/>
            <person name="Miller A.N."/>
            <person name="Grigoriev I.V."/>
            <person name="Debuchy R."/>
            <person name="Gladieux P."/>
            <person name="Thoren M.H."/>
            <person name="Johannesson H."/>
        </authorList>
    </citation>
    <scope>NUCLEOTIDE SEQUENCE</scope>
    <source>
        <strain evidence="7">CBS 540.89</strain>
    </source>
</reference>
<feature type="compositionally biased region" description="Basic and acidic residues" evidence="5">
    <location>
        <begin position="162"/>
        <end position="192"/>
    </location>
</feature>
<dbReference type="CDD" id="cd00306">
    <property type="entry name" value="Peptidases_S8_S53"/>
    <property type="match status" value="1"/>
</dbReference>
<dbReference type="InterPro" id="IPR036852">
    <property type="entry name" value="Peptidase_S8/S53_dom_sf"/>
</dbReference>
<keyword evidence="1 4" id="KW-0645">Protease</keyword>
<feature type="active site" description="Charge relay system" evidence="4">
    <location>
        <position position="542"/>
    </location>
</feature>
<sequence length="670" mass="73535">MSYSVALQRFHQLQDEAEESFSRRLFDQGMDQWELAYEEISDHLHDNESLDDLRKSFARSLLAKGLGKAASMIDGDVDLQSPDHEADSDNDSGCEFITKSSVRKAGYTKPIQRNVSPDPYVQEWDKLRLHRTPTFAQEQFSPRKLSPSNRTVSIPVPPTHINEARRGTRRAETLRVMTEHRSPRSRSSHEPKASSQIRLSAQNEASNHATVRPLAATSMSEGHGLAGPVPSDSTSRHIPRPKSTGQLNNDQTDHTTLLMGHLGTANASWFSLLETRTHSFVYGPNRERWPKAKPGQLFTPVRIAILDSGVSLDGNMASYKSRVRKKMDFTQSPPERPKFQEHLQPLQRQPLVDTCKDENGHGTAVVYQAMVTCPSAEIYVGKVVARREGDSSSDVSRASVARAIIHASKPVKEGGWGVDIINMSFGWVEADLPSWSKPSSSSASTASQLPVDPTISDALAYAESQHVLLFASATNYGLAESTDIFFPARDPRVISVDAEDGQGNPASFARRLVSGSVSDRFCAPGLGAHNPLEPDKPLDGSSFACPVAAGIAGLVLEFARQEPLNHCDSVKRALMSAKGMKKVLQEMSVQGVGHESFKILYPWNCFDGSSNASHDAEKGVGAVGKTTEEARMGEVVRRIIKALEREFGIGKVGFEIEMELQWRLKGKVGA</sequence>
<comment type="caution">
    <text evidence="7">The sequence shown here is derived from an EMBL/GenBank/DDBJ whole genome shotgun (WGS) entry which is preliminary data.</text>
</comment>
<keyword evidence="8" id="KW-1185">Reference proteome</keyword>
<dbReference type="SUPFAM" id="SSF52743">
    <property type="entry name" value="Subtilisin-like"/>
    <property type="match status" value="1"/>
</dbReference>
<keyword evidence="3 4" id="KW-0720">Serine protease</keyword>
<feature type="compositionally biased region" description="Polar residues" evidence="5">
    <location>
        <begin position="193"/>
        <end position="207"/>
    </location>
</feature>
<gene>
    <name evidence="7" type="ORF">B0T21DRAFT_366578</name>
</gene>
<feature type="active site" description="Charge relay system" evidence="4">
    <location>
        <position position="307"/>
    </location>
</feature>
<feature type="region of interest" description="Disordered" evidence="5">
    <location>
        <begin position="220"/>
        <end position="251"/>
    </location>
</feature>
<comment type="similarity">
    <text evidence="4">Belongs to the peptidase S8 family.</text>
</comment>
<feature type="region of interest" description="Disordered" evidence="5">
    <location>
        <begin position="138"/>
        <end position="207"/>
    </location>
</feature>
<evidence type="ECO:0000313" key="7">
    <source>
        <dbReference type="EMBL" id="KAK0736252.1"/>
    </source>
</evidence>
<dbReference type="InterPro" id="IPR015500">
    <property type="entry name" value="Peptidase_S8_subtilisin-rel"/>
</dbReference>
<evidence type="ECO:0000256" key="2">
    <source>
        <dbReference type="ARBA" id="ARBA00022801"/>
    </source>
</evidence>
<evidence type="ECO:0000259" key="6">
    <source>
        <dbReference type="Pfam" id="PF00082"/>
    </source>
</evidence>
<dbReference type="GO" id="GO:0004252">
    <property type="term" value="F:serine-type endopeptidase activity"/>
    <property type="evidence" value="ECO:0007669"/>
    <property type="project" value="UniProtKB-UniRule"/>
</dbReference>
<dbReference type="PRINTS" id="PR00723">
    <property type="entry name" value="SUBTILISIN"/>
</dbReference>